<evidence type="ECO:0000313" key="10">
    <source>
        <dbReference type="EMBL" id="KTB05750.1"/>
    </source>
</evidence>
<dbReference type="Proteomes" id="UP000054886">
    <property type="component" value="Unassembled WGS sequence"/>
</dbReference>
<keyword evidence="3" id="KW-0805">Transcription regulation</keyword>
<dbReference type="VEuPathDB" id="FungiDB:CAGL0I05170g"/>
<evidence type="ECO:0000256" key="7">
    <source>
        <dbReference type="SAM" id="Coils"/>
    </source>
</evidence>
<dbReference type="VEuPathDB" id="FungiDB:GWK60_I00605"/>
<dbReference type="VEuPathDB" id="FungiDB:GVI51_I04939"/>
<comment type="similarity">
    <text evidence="2">Belongs to the bZIP family.</text>
</comment>
<feature type="domain" description="BZIP" evidence="9">
    <location>
        <begin position="452"/>
        <end position="513"/>
    </location>
</feature>
<keyword evidence="5" id="KW-0804">Transcription</keyword>
<dbReference type="GO" id="GO:0043565">
    <property type="term" value="F:sequence-specific DNA binding"/>
    <property type="evidence" value="ECO:0007669"/>
    <property type="project" value="UniProtKB-ARBA"/>
</dbReference>
<keyword evidence="4" id="KW-0238">DNA-binding</keyword>
<dbReference type="GO" id="GO:0005634">
    <property type="term" value="C:nucleus"/>
    <property type="evidence" value="ECO:0007669"/>
    <property type="project" value="UniProtKB-SubCell"/>
</dbReference>
<dbReference type="SMART" id="SM00338">
    <property type="entry name" value="BRLZ"/>
    <property type="match status" value="1"/>
</dbReference>
<evidence type="ECO:0000259" key="9">
    <source>
        <dbReference type="PROSITE" id="PS50217"/>
    </source>
</evidence>
<dbReference type="InterPro" id="IPR051027">
    <property type="entry name" value="bZIP_transcription_factors"/>
</dbReference>
<dbReference type="Gene3D" id="1.20.5.170">
    <property type="match status" value="1"/>
</dbReference>
<name>A0A0W0D1M0_CANGB</name>
<sequence>MFGAQHGIENQESIQNKRMKTMNTMKRKSSDMQESEQISADNQQDTDNNSILDATAAAVAANNAFGAENGNQNGMNDTLGSGIDNSNVVGNRNSSAIGQNMQNMIGENQGGIGLGQSSANGDYQKEIGVNNVFIKQEDSNSNLYQSSMSQAIKNSAMNQGHISPGNKDIDDDSMNNRYKNMRDSINNNPHLIHDKNIQQNLSPFYSPFGVDVSHLPMTSPPIFQNVGYGGDVHPRRRISISNGQISQLGEDIETVENLYNTQPPPMPQNRFQQAANNGIGEKPKKIRTDSTIDTEKQAQMNMYLGRNSGFPPESNNFNDYMMSTDSISSSNEQMMAHSQPPETNLSVSFNADNLRSNTTDVVGGDTHKAIGQVIKSPPSLSASPLSSVMKNDSGTQRHSTDSFTRGVNPGTQMQNGNINQKQGQYEQQQVRQNYNQNTYSNDEPLPGTTAWKKARLLERNRIAASKCRQRKKVAQMQLQKEYDELHKENSIIKRKLQYYEKLVSKFKKFSEAHISKCDKHDKESLRMIEEMLMIDSDINEVNESGLIVSMSER</sequence>
<feature type="compositionally biased region" description="Polar residues" evidence="8">
    <location>
        <begin position="35"/>
        <end position="47"/>
    </location>
</feature>
<evidence type="ECO:0000256" key="6">
    <source>
        <dbReference type="ARBA" id="ARBA00023242"/>
    </source>
</evidence>
<comment type="caution">
    <text evidence="10">The sequence shown here is derived from an EMBL/GenBank/DDBJ whole genome shotgun (WGS) entry which is preliminary data.</text>
</comment>
<dbReference type="FunFam" id="1.20.5.170:FF:000053">
    <property type="entry name" value="BZIP transcription factor AtfA"/>
    <property type="match status" value="1"/>
</dbReference>
<dbReference type="SUPFAM" id="SSF57959">
    <property type="entry name" value="Leucine zipper domain"/>
    <property type="match status" value="1"/>
</dbReference>
<evidence type="ECO:0000256" key="5">
    <source>
        <dbReference type="ARBA" id="ARBA00023163"/>
    </source>
</evidence>
<dbReference type="CDD" id="cd14687">
    <property type="entry name" value="bZIP_ATF2"/>
    <property type="match status" value="1"/>
</dbReference>
<accession>A0A0W0D1M0</accession>
<evidence type="ECO:0000256" key="2">
    <source>
        <dbReference type="ARBA" id="ARBA00007163"/>
    </source>
</evidence>
<dbReference type="VEuPathDB" id="FungiDB:B1J91_I05170g"/>
<dbReference type="InterPro" id="IPR046347">
    <property type="entry name" value="bZIP_sf"/>
</dbReference>
<protein>
    <submittedName>
        <fullName evidence="10">ATF/CREB activator 2</fullName>
    </submittedName>
</protein>
<feature type="coiled-coil region" evidence="7">
    <location>
        <begin position="468"/>
        <end position="495"/>
    </location>
</feature>
<feature type="compositionally biased region" description="Polar residues" evidence="8">
    <location>
        <begin position="388"/>
        <end position="428"/>
    </location>
</feature>
<dbReference type="Pfam" id="PF00170">
    <property type="entry name" value="bZIP_1"/>
    <property type="match status" value="1"/>
</dbReference>
<organism evidence="10 11">
    <name type="scientific">Candida glabrata</name>
    <name type="common">Yeast</name>
    <name type="synonym">Torulopsis glabrata</name>
    <dbReference type="NCBI Taxonomy" id="5478"/>
    <lineage>
        <taxon>Eukaryota</taxon>
        <taxon>Fungi</taxon>
        <taxon>Dikarya</taxon>
        <taxon>Ascomycota</taxon>
        <taxon>Saccharomycotina</taxon>
        <taxon>Saccharomycetes</taxon>
        <taxon>Saccharomycetales</taxon>
        <taxon>Saccharomycetaceae</taxon>
        <taxon>Nakaseomyces</taxon>
    </lineage>
</organism>
<dbReference type="PANTHER" id="PTHR19304">
    <property type="entry name" value="CYCLIC-AMP RESPONSE ELEMENT BINDING PROTEIN"/>
    <property type="match status" value="1"/>
</dbReference>
<feature type="compositionally biased region" description="Low complexity" evidence="8">
    <location>
        <begin position="376"/>
        <end position="387"/>
    </location>
</feature>
<feature type="region of interest" description="Disordered" evidence="8">
    <location>
        <begin position="23"/>
        <end position="47"/>
    </location>
</feature>
<dbReference type="AlphaFoldDB" id="A0A0W0D1M0"/>
<evidence type="ECO:0000256" key="8">
    <source>
        <dbReference type="SAM" id="MobiDB-lite"/>
    </source>
</evidence>
<evidence type="ECO:0000256" key="1">
    <source>
        <dbReference type="ARBA" id="ARBA00004123"/>
    </source>
</evidence>
<evidence type="ECO:0000256" key="3">
    <source>
        <dbReference type="ARBA" id="ARBA00023015"/>
    </source>
</evidence>
<evidence type="ECO:0000313" key="11">
    <source>
        <dbReference type="Proteomes" id="UP000054886"/>
    </source>
</evidence>
<dbReference type="PROSITE" id="PS50217">
    <property type="entry name" value="BZIP"/>
    <property type="match status" value="1"/>
</dbReference>
<comment type="subcellular location">
    <subcellularLocation>
        <location evidence="1">Nucleus</location>
    </subcellularLocation>
</comment>
<gene>
    <name evidence="10" type="ORF">AO440_002559</name>
</gene>
<keyword evidence="6" id="KW-0539">Nucleus</keyword>
<evidence type="ECO:0000256" key="4">
    <source>
        <dbReference type="ARBA" id="ARBA00023125"/>
    </source>
</evidence>
<dbReference type="EMBL" id="LLZZ01000112">
    <property type="protein sequence ID" value="KTB05750.1"/>
    <property type="molecule type" value="Genomic_DNA"/>
</dbReference>
<proteinExistence type="inferred from homology"/>
<reference evidence="10 11" key="1">
    <citation type="submission" date="2015-10" db="EMBL/GenBank/DDBJ databases">
        <title>Draft genomes sequences of Candida glabrata isolates 1A, 1B, 2A, 2B, 3A and 3B.</title>
        <authorList>
            <person name="Haavelsrud O.E."/>
            <person name="Gaustad P."/>
        </authorList>
    </citation>
    <scope>NUCLEOTIDE SEQUENCE [LARGE SCALE GENOMIC DNA]</scope>
    <source>
        <strain evidence="10">910700640</strain>
    </source>
</reference>
<dbReference type="InterPro" id="IPR004827">
    <property type="entry name" value="bZIP"/>
</dbReference>
<keyword evidence="7" id="KW-0175">Coiled coil</keyword>
<dbReference type="PROSITE" id="PS00036">
    <property type="entry name" value="BZIP_BASIC"/>
    <property type="match status" value="1"/>
</dbReference>
<dbReference type="GO" id="GO:0001228">
    <property type="term" value="F:DNA-binding transcription activator activity, RNA polymerase II-specific"/>
    <property type="evidence" value="ECO:0007669"/>
    <property type="project" value="UniProtKB-ARBA"/>
</dbReference>
<feature type="region of interest" description="Disordered" evidence="8">
    <location>
        <begin position="376"/>
        <end position="428"/>
    </location>
</feature>